<evidence type="ECO:0000256" key="6">
    <source>
        <dbReference type="SAM" id="MobiDB-lite"/>
    </source>
</evidence>
<evidence type="ECO:0000256" key="1">
    <source>
        <dbReference type="ARBA" id="ARBA00011073"/>
    </source>
</evidence>
<dbReference type="EMBL" id="LJUO01000086">
    <property type="protein sequence ID" value="KPK70592.1"/>
    <property type="molecule type" value="Genomic_DNA"/>
</dbReference>
<evidence type="ECO:0000256" key="4">
    <source>
        <dbReference type="ARBA" id="ARBA00022825"/>
    </source>
</evidence>
<dbReference type="GO" id="GO:0008168">
    <property type="term" value="F:methyltransferase activity"/>
    <property type="evidence" value="ECO:0007669"/>
    <property type="project" value="InterPro"/>
</dbReference>
<dbReference type="InterPro" id="IPR002052">
    <property type="entry name" value="DNA_methylase_N6_adenine_CS"/>
</dbReference>
<dbReference type="InterPro" id="IPR050131">
    <property type="entry name" value="Peptidase_S8_subtilisin-like"/>
</dbReference>
<protein>
    <recommendedName>
        <fullName evidence="7">Peptidase S8/S53 domain-containing protein</fullName>
    </recommendedName>
</protein>
<evidence type="ECO:0000256" key="2">
    <source>
        <dbReference type="ARBA" id="ARBA00022670"/>
    </source>
</evidence>
<evidence type="ECO:0000313" key="9">
    <source>
        <dbReference type="Proteomes" id="UP000051096"/>
    </source>
</evidence>
<keyword evidence="2" id="KW-0645">Protease</keyword>
<reference evidence="8 9" key="1">
    <citation type="journal article" date="2015" name="Microbiome">
        <title>Genomic resolution of linkages in carbon, nitrogen, and sulfur cycling among widespread estuary sediment bacteria.</title>
        <authorList>
            <person name="Baker B.J."/>
            <person name="Lazar C.S."/>
            <person name="Teske A.P."/>
            <person name="Dick G.J."/>
        </authorList>
    </citation>
    <scope>NUCLEOTIDE SEQUENCE [LARGE SCALE GENOMIC DNA]</scope>
    <source>
        <strain evidence="8">SM23_60</strain>
    </source>
</reference>
<keyword evidence="3" id="KW-0378">Hydrolase</keyword>
<evidence type="ECO:0000256" key="3">
    <source>
        <dbReference type="ARBA" id="ARBA00022801"/>
    </source>
</evidence>
<dbReference type="Gene3D" id="2.60.40.10">
    <property type="entry name" value="Immunoglobulins"/>
    <property type="match status" value="1"/>
</dbReference>
<dbReference type="GO" id="GO:0003676">
    <property type="term" value="F:nucleic acid binding"/>
    <property type="evidence" value="ECO:0007669"/>
    <property type="project" value="InterPro"/>
</dbReference>
<feature type="domain" description="Peptidase S8/S53" evidence="7">
    <location>
        <begin position="302"/>
        <end position="514"/>
    </location>
</feature>
<dbReference type="InterPro" id="IPR036852">
    <property type="entry name" value="Peptidase_S8/S53_dom_sf"/>
</dbReference>
<feature type="compositionally biased region" description="Basic and acidic residues" evidence="6">
    <location>
        <begin position="1621"/>
        <end position="1630"/>
    </location>
</feature>
<organism evidence="8 9">
    <name type="scientific">candidate division WOR_3 bacterium SM23_60</name>
    <dbReference type="NCBI Taxonomy" id="1703780"/>
    <lineage>
        <taxon>Bacteria</taxon>
        <taxon>Bacteria division WOR-3</taxon>
    </lineage>
</organism>
<comment type="caution">
    <text evidence="5">Lacks conserved residue(s) required for the propagation of feature annotation.</text>
</comment>
<dbReference type="PROSITE" id="PS51892">
    <property type="entry name" value="SUBTILASE"/>
    <property type="match status" value="1"/>
</dbReference>
<dbReference type="Proteomes" id="UP000051096">
    <property type="component" value="Unassembled WGS sequence"/>
</dbReference>
<dbReference type="PROSITE" id="PS00092">
    <property type="entry name" value="N6_MTASE"/>
    <property type="match status" value="1"/>
</dbReference>
<accession>A0A0S8GCZ2</accession>
<dbReference type="InterPro" id="IPR013783">
    <property type="entry name" value="Ig-like_fold"/>
</dbReference>
<gene>
    <name evidence="8" type="ORF">AMJ87_08640</name>
</gene>
<dbReference type="PANTHER" id="PTHR43806">
    <property type="entry name" value="PEPTIDASE S8"/>
    <property type="match status" value="1"/>
</dbReference>
<comment type="caution">
    <text evidence="8">The sequence shown here is derived from an EMBL/GenBank/DDBJ whole genome shotgun (WGS) entry which is preliminary data.</text>
</comment>
<dbReference type="SUPFAM" id="SSF52743">
    <property type="entry name" value="Subtilisin-like"/>
    <property type="match status" value="1"/>
</dbReference>
<evidence type="ECO:0000259" key="7">
    <source>
        <dbReference type="Pfam" id="PF00082"/>
    </source>
</evidence>
<dbReference type="GO" id="GO:0006508">
    <property type="term" value="P:proteolysis"/>
    <property type="evidence" value="ECO:0007669"/>
    <property type="project" value="UniProtKB-KW"/>
</dbReference>
<evidence type="ECO:0000313" key="8">
    <source>
        <dbReference type="EMBL" id="KPK70592.1"/>
    </source>
</evidence>
<proteinExistence type="inferred from homology"/>
<dbReference type="InterPro" id="IPR000209">
    <property type="entry name" value="Peptidase_S8/S53_dom"/>
</dbReference>
<sequence length="1791" mass="196926">MKKFLFTAILIIIIGIVQGQGIATPTDSDTAPHTINNDLDVLTRTPTNIIAVSTDENSAHGMRVEYSTKVKRSETGSLDKELYSQPQDKVRLTSIHSLDPHIRPSIKHKATPETRRTWTTPAQSLYVKGEILIQLQNTSRDKVNIGSVNGVATFGISRLDYLNTVCQAHEISPVFEELPPEAQEFDLDLIYVMKVPADLDLEAVSEVYRSIEDVKAVSPNYIPFSYAVHAPSSGIAPLVPRDSIPQDIYKDWSDSIVKGRECWTIPETGDSLVRLAVLDNEGFDTLRPDMAGNWSGYLGGTPAGGWHGHACAGVACAGLNNELGISGLAGGWKLTPGVQWAGYVFPDAANNIKGIYWAVDTAEANVITQSVGYSGNPAGLEDAFNYAWAQEVISFVAAPDDHSQEPGWPSYYSAVMACGGCNAAGKLWQWSAEVGSNYGQYIDIIGPGDAQWIDTLTGAPGGGHHTNRYAGNSFAAPAAGAAAALILSAQPGLTAQQVRDRLIRSADYSDHNNPSYAGLMGAGIVNLYEAVKYFNTNVSVNEIFDVPTSSPAYSSIYPKALVQNRGTGPVTFDVVARVDSMDSTVYADTVQVTNLLSNSEYEQHGEIVGFKRWMPMGGTYTFMVYTTLGEDRNYENDTIAMQVTVPPPPTDTLRIDSGILRNYGANGLTGDAEAVQIPVAEPCTVLAILYYPAYPDTILNWRLWDDDGAGSSPGTVLRSGVLQPNIKDDWYRVDITPPYYVTSGYLYPGWEDVSAPWYFNGYDDILSDPPYNWWYNGSSWVVDDWFGGDFMVRLLVRFPGKNDTDVTASAIIEPSQHVIPDYPYQPRGVVSNIGKTIESFPVCLTIDSSGTPVYSDTVSVFKVAQSTSDTVTFASWSPHWNGGTYGATLYTDASNDQDRSNDTISVNFFCSDTDTLFYDSGVFYSYAGDSLYLAVRYCLSDCQFHDSVDIVGILYYQYVRKDGPAPDFVPDTLFIWEADAGNVPGTELHRGTQKPIASGRDWYYYSISPPVSHRAGDFWVGVWQPGFIGAVGSDTTAQYVTLDADTDLLRSRHSHDKADWLTVPADNMIRVVVVHRGVELDHDVMIKEITEPSTVVSTLDEYPIRARLKNTGANTESFDAVAHITESGGPQAYHQTVTVSSLEPGETREVTFPDPKWLPAEAYQYYDLSVYTTLSTDANLSNDTLVQDSIFSTPDELIAYDDGVASYYWSDTDYVYTAQRFSSDENGCLRGCWVAMYSDTNPWPPCSLFVWKDDDGWYDGGLPDTSQLLLADTVTCAPGDTGAYWFYIRFPFPWVEVDTLSDFFIGLWNPEPPHILLDSETSEWRSFCTQNHRDSTWHAIPNDLLLQAVVRRHYPALEPPYVYAKKNATKDSVILYWSIDSINDPTAVERYDIYSDTTPAFIPSSGNLLASPTDTFYKELLVPLDPDSNRNYLVFAFNQCPDLTSAKSNMAFVLYKYVNENVATTDKNLAAVPMSNDYEPQLEHAAGLSAAGDALTGVTTRHDDQFSERHTQGAVPAMRPGTDFAVKPGRDSELATKTGNLMEFSNRADEHASYAVQGSELDIRSGSAASSERKPQWPIANSLLSSASGIGQSGEGLAESAVNNRLGVERKQQEPKAQSPKSKDASRAERRAESHIVRAHIAMRQYDDVLFTAYRPDMPNDVLTERVIGCGVALTDDIGTLWFDVGNFVSAWQPGEALIVIIEAVKQGSAYCAVVDCALDDANDIQELGMVELVPIHEVQDNVIGYSMYRNGERVNEEILVAFPAEEGVVVRPVIKGGYETVYGSQSVDKE</sequence>
<evidence type="ECO:0000256" key="5">
    <source>
        <dbReference type="PROSITE-ProRule" id="PRU01240"/>
    </source>
</evidence>
<keyword evidence="4" id="KW-0720">Serine protease</keyword>
<dbReference type="Gene3D" id="3.40.50.200">
    <property type="entry name" value="Peptidase S8/S53 domain"/>
    <property type="match status" value="1"/>
</dbReference>
<dbReference type="PANTHER" id="PTHR43806:SF11">
    <property type="entry name" value="CEREVISIN-RELATED"/>
    <property type="match status" value="1"/>
</dbReference>
<dbReference type="GO" id="GO:0004252">
    <property type="term" value="F:serine-type endopeptidase activity"/>
    <property type="evidence" value="ECO:0007669"/>
    <property type="project" value="InterPro"/>
</dbReference>
<dbReference type="Pfam" id="PF00082">
    <property type="entry name" value="Peptidase_S8"/>
    <property type="match status" value="1"/>
</dbReference>
<name>A0A0S8GCZ2_UNCW3</name>
<feature type="region of interest" description="Disordered" evidence="6">
    <location>
        <begin position="1608"/>
        <end position="1630"/>
    </location>
</feature>
<dbReference type="GO" id="GO:0032259">
    <property type="term" value="P:methylation"/>
    <property type="evidence" value="ECO:0007669"/>
    <property type="project" value="InterPro"/>
</dbReference>
<comment type="similarity">
    <text evidence="1 5">Belongs to the peptidase S8 family.</text>
</comment>